<evidence type="ECO:0000313" key="8">
    <source>
        <dbReference type="Proteomes" id="UP000433181"/>
    </source>
</evidence>
<evidence type="ECO:0000259" key="3">
    <source>
        <dbReference type="Pfam" id="PF25876"/>
    </source>
</evidence>
<evidence type="ECO:0000256" key="1">
    <source>
        <dbReference type="ARBA" id="ARBA00004196"/>
    </source>
</evidence>
<dbReference type="NCBIfam" id="TIGR01730">
    <property type="entry name" value="RND_mfp"/>
    <property type="match status" value="1"/>
</dbReference>
<dbReference type="InterPro" id="IPR058626">
    <property type="entry name" value="MdtA-like_b-barrel"/>
</dbReference>
<reference evidence="7 8" key="1">
    <citation type="submission" date="2019-08" db="EMBL/GenBank/DDBJ databases">
        <title>In-depth cultivation of the pig gut microbiome towards novel bacterial diversity and tailored functional studies.</title>
        <authorList>
            <person name="Wylensek D."/>
            <person name="Hitch T.C.A."/>
            <person name="Clavel T."/>
        </authorList>
    </citation>
    <scope>NUCLEOTIDE SEQUENCE [LARGE SCALE GENOMIC DNA]</scope>
    <source>
        <strain evidence="7 8">WCA-693-APC-5D-A</strain>
    </source>
</reference>
<accession>A0A6I2UCP7</accession>
<evidence type="ECO:0000259" key="6">
    <source>
        <dbReference type="Pfam" id="PF25967"/>
    </source>
</evidence>
<comment type="subcellular location">
    <subcellularLocation>
        <location evidence="1">Cell envelope</location>
    </subcellularLocation>
</comment>
<dbReference type="Gene3D" id="1.10.287.470">
    <property type="entry name" value="Helix hairpin bin"/>
    <property type="match status" value="1"/>
</dbReference>
<dbReference type="GO" id="GO:0005886">
    <property type="term" value="C:plasma membrane"/>
    <property type="evidence" value="ECO:0007669"/>
    <property type="project" value="TreeGrafter"/>
</dbReference>
<dbReference type="GO" id="GO:0046677">
    <property type="term" value="P:response to antibiotic"/>
    <property type="evidence" value="ECO:0007669"/>
    <property type="project" value="TreeGrafter"/>
</dbReference>
<feature type="domain" description="Multidrug resistance protein MdtA-like barrel-sandwich hybrid" evidence="4">
    <location>
        <begin position="44"/>
        <end position="181"/>
    </location>
</feature>
<dbReference type="InterPro" id="IPR058624">
    <property type="entry name" value="MdtA-like_HH"/>
</dbReference>
<dbReference type="Pfam" id="PF25876">
    <property type="entry name" value="HH_MFP_RND"/>
    <property type="match status" value="1"/>
</dbReference>
<dbReference type="Proteomes" id="UP000433181">
    <property type="component" value="Unassembled WGS sequence"/>
</dbReference>
<gene>
    <name evidence="7" type="ORF">FYJ84_00250</name>
</gene>
<dbReference type="Gene3D" id="2.40.50.100">
    <property type="match status" value="1"/>
</dbReference>
<dbReference type="Pfam" id="PF25967">
    <property type="entry name" value="RND-MFP_C"/>
    <property type="match status" value="1"/>
</dbReference>
<feature type="domain" description="Multidrug resistance protein MdtA-like beta-barrel" evidence="5">
    <location>
        <begin position="189"/>
        <end position="275"/>
    </location>
</feature>
<dbReference type="Gene3D" id="2.40.420.20">
    <property type="match status" value="1"/>
</dbReference>
<dbReference type="RefSeq" id="WP_154405211.1">
    <property type="nucleotide sequence ID" value="NZ_VUNR01000001.1"/>
</dbReference>
<organism evidence="7 8">
    <name type="scientific">Anaerovibrio slackiae</name>
    <dbReference type="NCBI Taxonomy" id="2652309"/>
    <lineage>
        <taxon>Bacteria</taxon>
        <taxon>Bacillati</taxon>
        <taxon>Bacillota</taxon>
        <taxon>Negativicutes</taxon>
        <taxon>Selenomonadales</taxon>
        <taxon>Selenomonadaceae</taxon>
        <taxon>Anaerovibrio</taxon>
    </lineage>
</organism>
<dbReference type="Gene3D" id="2.40.30.170">
    <property type="match status" value="1"/>
</dbReference>
<feature type="domain" description="Multidrug resistance protein MdtA-like alpha-helical hairpin" evidence="3">
    <location>
        <begin position="84"/>
        <end position="151"/>
    </location>
</feature>
<dbReference type="SUPFAM" id="SSF111369">
    <property type="entry name" value="HlyD-like secretion proteins"/>
    <property type="match status" value="1"/>
</dbReference>
<dbReference type="Pfam" id="PF25917">
    <property type="entry name" value="BSH_RND"/>
    <property type="match status" value="1"/>
</dbReference>
<dbReference type="Pfam" id="PF25944">
    <property type="entry name" value="Beta-barrel_RND"/>
    <property type="match status" value="1"/>
</dbReference>
<dbReference type="PANTHER" id="PTHR30158">
    <property type="entry name" value="ACRA/E-RELATED COMPONENT OF DRUG EFFLUX TRANSPORTER"/>
    <property type="match status" value="1"/>
</dbReference>
<dbReference type="InterPro" id="IPR058627">
    <property type="entry name" value="MdtA-like_C"/>
</dbReference>
<protein>
    <submittedName>
        <fullName evidence="7">Efflux RND transporter periplasmic adaptor subunit</fullName>
    </submittedName>
</protein>
<keyword evidence="8" id="KW-1185">Reference proteome</keyword>
<name>A0A6I2UCP7_9FIRM</name>
<dbReference type="GeneID" id="96777340"/>
<feature type="domain" description="Multidrug resistance protein MdtA-like C-terminal permuted SH3" evidence="6">
    <location>
        <begin position="281"/>
        <end position="339"/>
    </location>
</feature>
<dbReference type="InterPro" id="IPR058625">
    <property type="entry name" value="MdtA-like_BSH"/>
</dbReference>
<evidence type="ECO:0000259" key="5">
    <source>
        <dbReference type="Pfam" id="PF25944"/>
    </source>
</evidence>
<evidence type="ECO:0000259" key="4">
    <source>
        <dbReference type="Pfam" id="PF25917"/>
    </source>
</evidence>
<dbReference type="AlphaFoldDB" id="A0A6I2UCP7"/>
<proteinExistence type="inferred from homology"/>
<dbReference type="EMBL" id="VUNR01000001">
    <property type="protein sequence ID" value="MSU07434.1"/>
    <property type="molecule type" value="Genomic_DNA"/>
</dbReference>
<evidence type="ECO:0000313" key="7">
    <source>
        <dbReference type="EMBL" id="MSU07434.1"/>
    </source>
</evidence>
<comment type="caution">
    <text evidence="7">The sequence shown here is derived from an EMBL/GenBank/DDBJ whole genome shotgun (WGS) entry which is preliminary data.</text>
</comment>
<sequence length="367" mass="38549">MGIFGGGGGRQRAMGAVQVKAMNVLVQDTPLTLEYAGSVKGKDEVKVQARVSGNVTDKYIKGGQYVSAGQALYKIDDRNYRAALLQAQANLAQAQATYNNALIDLQRNEQLLAAAAVSEQVVTTQRAQVAAYQANVDAMAALVQQAQQNLDDTVVYAPMSGKLAVDDVAVGTYAAAGNTTLVTIGSSNPIFVQFSISEGEYLKYVGASVVPGQALPSKSVRITLSDGSEYPAEGSIVEVDRAMQDNSGSLIVKAQFDNPDGVLVPGMFARAKLTGDTLKGAILVPERAVQQLLGKSFVMIVGEDGKSKAQNVELGSKIGSYCIVEKGLAGKEQVIVEGLTSLTEGMDLAITEVKPEDMGFSLTASNL</sequence>
<comment type="similarity">
    <text evidence="2">Belongs to the membrane fusion protein (MFP) (TC 8.A.1) family.</text>
</comment>
<dbReference type="GO" id="GO:0022857">
    <property type="term" value="F:transmembrane transporter activity"/>
    <property type="evidence" value="ECO:0007669"/>
    <property type="project" value="InterPro"/>
</dbReference>
<evidence type="ECO:0000256" key="2">
    <source>
        <dbReference type="ARBA" id="ARBA00009477"/>
    </source>
</evidence>
<dbReference type="PANTHER" id="PTHR30158:SF3">
    <property type="entry name" value="MULTIDRUG EFFLUX PUMP SUBUNIT ACRA-RELATED"/>
    <property type="match status" value="1"/>
</dbReference>
<dbReference type="GO" id="GO:0030313">
    <property type="term" value="C:cell envelope"/>
    <property type="evidence" value="ECO:0007669"/>
    <property type="project" value="UniProtKB-SubCell"/>
</dbReference>
<dbReference type="InterPro" id="IPR006143">
    <property type="entry name" value="RND_pump_MFP"/>
</dbReference>